<evidence type="ECO:0000256" key="2">
    <source>
        <dbReference type="ARBA" id="ARBA00006171"/>
    </source>
</evidence>
<dbReference type="AlphaFoldDB" id="A0A7W7YUK4"/>
<protein>
    <submittedName>
        <fullName evidence="5">HAD superfamily hydrolase (TIGR01509 family)</fullName>
    </submittedName>
</protein>
<evidence type="ECO:0000256" key="1">
    <source>
        <dbReference type="ARBA" id="ARBA00001946"/>
    </source>
</evidence>
<keyword evidence="5" id="KW-0378">Hydrolase</keyword>
<dbReference type="PANTHER" id="PTHR46193:SF10">
    <property type="entry name" value="6-PHOSPHOGLUCONATE PHOSPHATASE"/>
    <property type="match status" value="1"/>
</dbReference>
<dbReference type="InterPro" id="IPR023198">
    <property type="entry name" value="PGP-like_dom2"/>
</dbReference>
<gene>
    <name evidence="5" type="ORF">HNQ66_002065</name>
</gene>
<dbReference type="GO" id="GO:0046872">
    <property type="term" value="F:metal ion binding"/>
    <property type="evidence" value="ECO:0007669"/>
    <property type="project" value="UniProtKB-KW"/>
</dbReference>
<dbReference type="InterPro" id="IPR041492">
    <property type="entry name" value="HAD_2"/>
</dbReference>
<dbReference type="InterPro" id="IPR036412">
    <property type="entry name" value="HAD-like_sf"/>
</dbReference>
<proteinExistence type="inferred from homology"/>
<dbReference type="SUPFAM" id="SSF56784">
    <property type="entry name" value="HAD-like"/>
    <property type="match status" value="1"/>
</dbReference>
<evidence type="ECO:0000313" key="6">
    <source>
        <dbReference type="Proteomes" id="UP000535406"/>
    </source>
</evidence>
<dbReference type="Gene3D" id="1.10.150.240">
    <property type="entry name" value="Putative phosphatase, domain 2"/>
    <property type="match status" value="1"/>
</dbReference>
<dbReference type="InterPro" id="IPR006439">
    <property type="entry name" value="HAD-SF_hydro_IA"/>
</dbReference>
<dbReference type="SFLD" id="SFLDG01135">
    <property type="entry name" value="C1.5.6:_HAD__Beta-PGM__Phospha"/>
    <property type="match status" value="1"/>
</dbReference>
<dbReference type="Pfam" id="PF13419">
    <property type="entry name" value="HAD_2"/>
    <property type="match status" value="1"/>
</dbReference>
<comment type="caution">
    <text evidence="5">The sequence shown here is derived from an EMBL/GenBank/DDBJ whole genome shotgun (WGS) entry which is preliminary data.</text>
</comment>
<dbReference type="SFLD" id="SFLDS00003">
    <property type="entry name" value="Haloacid_Dehalogenase"/>
    <property type="match status" value="1"/>
</dbReference>
<organism evidence="5 6">
    <name type="scientific">Shinella fusca</name>
    <dbReference type="NCBI Taxonomy" id="544480"/>
    <lineage>
        <taxon>Bacteria</taxon>
        <taxon>Pseudomonadati</taxon>
        <taxon>Pseudomonadota</taxon>
        <taxon>Alphaproteobacteria</taxon>
        <taxon>Hyphomicrobiales</taxon>
        <taxon>Rhizobiaceae</taxon>
        <taxon>Shinella</taxon>
    </lineage>
</organism>
<evidence type="ECO:0000313" key="5">
    <source>
        <dbReference type="EMBL" id="MBB5042669.1"/>
    </source>
</evidence>
<dbReference type="SFLD" id="SFLDG01129">
    <property type="entry name" value="C1.5:_HAD__Beta-PGM__Phosphata"/>
    <property type="match status" value="1"/>
</dbReference>
<keyword evidence="6" id="KW-1185">Reference proteome</keyword>
<dbReference type="PANTHER" id="PTHR46193">
    <property type="entry name" value="6-PHOSPHOGLUCONATE PHOSPHATASE"/>
    <property type="match status" value="1"/>
</dbReference>
<name>A0A7W7YUK4_9HYPH</name>
<dbReference type="Gene3D" id="3.40.50.1000">
    <property type="entry name" value="HAD superfamily/HAD-like"/>
    <property type="match status" value="1"/>
</dbReference>
<dbReference type="Proteomes" id="UP000535406">
    <property type="component" value="Unassembled WGS sequence"/>
</dbReference>
<evidence type="ECO:0000256" key="3">
    <source>
        <dbReference type="ARBA" id="ARBA00022723"/>
    </source>
</evidence>
<dbReference type="CDD" id="cd07526">
    <property type="entry name" value="HAD_BPGM_like"/>
    <property type="match status" value="1"/>
</dbReference>
<dbReference type="GO" id="GO:0016787">
    <property type="term" value="F:hydrolase activity"/>
    <property type="evidence" value="ECO:0007669"/>
    <property type="project" value="UniProtKB-KW"/>
</dbReference>
<keyword evidence="4" id="KW-0460">Magnesium</keyword>
<keyword evidence="3" id="KW-0479">Metal-binding</keyword>
<sequence length="230" mass="24654">MAAKTTELVIFDCDGVLVDSEPISIAVLVEALAAAGVTMSEEEAHVRFLGRSLKSMSEILHDDYGLAIDAAFLDAMRKVLYERFRAELRAVEGVAETVDALGIAHCVASSSQPERIRLSLTVTGLLSRFEPNIFSASMVARGKPAPDLFLHASAAMGVAPDYCVVVEDSPAGIAAGKAAGMRVVAFTGGSHAKTPGHRETLLRLEPDALFDDMRELLQFVRDEKADGKEH</sequence>
<dbReference type="InterPro" id="IPR023214">
    <property type="entry name" value="HAD_sf"/>
</dbReference>
<evidence type="ECO:0000256" key="4">
    <source>
        <dbReference type="ARBA" id="ARBA00022842"/>
    </source>
</evidence>
<dbReference type="EMBL" id="JACHIK010000005">
    <property type="protein sequence ID" value="MBB5042669.1"/>
    <property type="molecule type" value="Genomic_DNA"/>
</dbReference>
<accession>A0A7W7YUK4</accession>
<comment type="cofactor">
    <cofactor evidence="1">
        <name>Mg(2+)</name>
        <dbReference type="ChEBI" id="CHEBI:18420"/>
    </cofactor>
</comment>
<dbReference type="NCBIfam" id="TIGR01509">
    <property type="entry name" value="HAD-SF-IA-v3"/>
    <property type="match status" value="1"/>
</dbReference>
<comment type="similarity">
    <text evidence="2">Belongs to the HAD-like hydrolase superfamily. CbbY/CbbZ/Gph/YieH family.</text>
</comment>
<dbReference type="RefSeq" id="WP_184143768.1">
    <property type="nucleotide sequence ID" value="NZ_JACHIK010000005.1"/>
</dbReference>
<reference evidence="5 6" key="1">
    <citation type="submission" date="2020-08" db="EMBL/GenBank/DDBJ databases">
        <title>Genomic Encyclopedia of Type Strains, Phase IV (KMG-IV): sequencing the most valuable type-strain genomes for metagenomic binning, comparative biology and taxonomic classification.</title>
        <authorList>
            <person name="Goeker M."/>
        </authorList>
    </citation>
    <scope>NUCLEOTIDE SEQUENCE [LARGE SCALE GENOMIC DNA]</scope>
    <source>
        <strain evidence="5 6">DSM 21319</strain>
    </source>
</reference>
<dbReference type="InterPro" id="IPR051600">
    <property type="entry name" value="Beta-PGM-like"/>
</dbReference>